<dbReference type="AlphaFoldDB" id="S8FFW9"/>
<proteinExistence type="predicted"/>
<dbReference type="EMBL" id="KE504149">
    <property type="protein sequence ID" value="EPT00336.1"/>
    <property type="molecule type" value="Genomic_DNA"/>
</dbReference>
<accession>S8FFW9</accession>
<gene>
    <name evidence="1" type="ORF">FOMPIDRAFT_1060343</name>
</gene>
<dbReference type="OrthoDB" id="2774676at2759"/>
<dbReference type="Proteomes" id="UP000015241">
    <property type="component" value="Unassembled WGS sequence"/>
</dbReference>
<dbReference type="InParanoid" id="S8FFW9"/>
<organism evidence="1 2">
    <name type="scientific">Fomitopsis schrenkii</name>
    <name type="common">Brown rot fungus</name>
    <dbReference type="NCBI Taxonomy" id="2126942"/>
    <lineage>
        <taxon>Eukaryota</taxon>
        <taxon>Fungi</taxon>
        <taxon>Dikarya</taxon>
        <taxon>Basidiomycota</taxon>
        <taxon>Agaricomycotina</taxon>
        <taxon>Agaricomycetes</taxon>
        <taxon>Polyporales</taxon>
        <taxon>Fomitopsis</taxon>
    </lineage>
</organism>
<keyword evidence="2" id="KW-1185">Reference proteome</keyword>
<reference evidence="1 2" key="1">
    <citation type="journal article" date="2012" name="Science">
        <title>The Paleozoic origin of enzymatic lignin decomposition reconstructed from 31 fungal genomes.</title>
        <authorList>
            <person name="Floudas D."/>
            <person name="Binder M."/>
            <person name="Riley R."/>
            <person name="Barry K."/>
            <person name="Blanchette R.A."/>
            <person name="Henrissat B."/>
            <person name="Martinez A.T."/>
            <person name="Otillar R."/>
            <person name="Spatafora J.W."/>
            <person name="Yadav J.S."/>
            <person name="Aerts A."/>
            <person name="Benoit I."/>
            <person name="Boyd A."/>
            <person name="Carlson A."/>
            <person name="Copeland A."/>
            <person name="Coutinho P.M."/>
            <person name="de Vries R.P."/>
            <person name="Ferreira P."/>
            <person name="Findley K."/>
            <person name="Foster B."/>
            <person name="Gaskell J."/>
            <person name="Glotzer D."/>
            <person name="Gorecki P."/>
            <person name="Heitman J."/>
            <person name="Hesse C."/>
            <person name="Hori C."/>
            <person name="Igarashi K."/>
            <person name="Jurgens J.A."/>
            <person name="Kallen N."/>
            <person name="Kersten P."/>
            <person name="Kohler A."/>
            <person name="Kuees U."/>
            <person name="Kumar T.K.A."/>
            <person name="Kuo A."/>
            <person name="LaButti K."/>
            <person name="Larrondo L.F."/>
            <person name="Lindquist E."/>
            <person name="Ling A."/>
            <person name="Lombard V."/>
            <person name="Lucas S."/>
            <person name="Lundell T."/>
            <person name="Martin R."/>
            <person name="McLaughlin D.J."/>
            <person name="Morgenstern I."/>
            <person name="Morin E."/>
            <person name="Murat C."/>
            <person name="Nagy L.G."/>
            <person name="Nolan M."/>
            <person name="Ohm R.A."/>
            <person name="Patyshakuliyeva A."/>
            <person name="Rokas A."/>
            <person name="Ruiz-Duenas F.J."/>
            <person name="Sabat G."/>
            <person name="Salamov A."/>
            <person name="Samejima M."/>
            <person name="Schmutz J."/>
            <person name="Slot J.C."/>
            <person name="St John F."/>
            <person name="Stenlid J."/>
            <person name="Sun H."/>
            <person name="Sun S."/>
            <person name="Syed K."/>
            <person name="Tsang A."/>
            <person name="Wiebenga A."/>
            <person name="Young D."/>
            <person name="Pisabarro A."/>
            <person name="Eastwood D.C."/>
            <person name="Martin F."/>
            <person name="Cullen D."/>
            <person name="Grigoriev I.V."/>
            <person name="Hibbett D.S."/>
        </authorList>
    </citation>
    <scope>NUCLEOTIDE SEQUENCE</scope>
    <source>
        <strain evidence="2">FP-58527</strain>
    </source>
</reference>
<protein>
    <submittedName>
        <fullName evidence="1">Uncharacterized protein</fullName>
    </submittedName>
</protein>
<sequence length="193" mass="22491">MTKQTSFYNLLDDVSKQTVSYWDTCRIAYNKIPNQTEFSEHFVVTLIQAAPACLGDDWVSGHKFNLVDDQWHHFVLEHNSFHLCFRVAFADKHHVDTKDENGCELRREEKKKGYSIIGRQCKTIFLTYAHDAIYFLDTATVKAEIAKQVAANPQGWEAVTDQEKCTFLFNKLARPWSKGLDQILYPAKYEYRK</sequence>
<evidence type="ECO:0000313" key="2">
    <source>
        <dbReference type="Proteomes" id="UP000015241"/>
    </source>
</evidence>
<name>S8FFW9_FOMSC</name>
<dbReference type="HOGENOM" id="CLU_1408793_0_0_1"/>
<evidence type="ECO:0000313" key="1">
    <source>
        <dbReference type="EMBL" id="EPT00336.1"/>
    </source>
</evidence>